<dbReference type="Proteomes" id="UP000282971">
    <property type="component" value="Unassembled WGS sequence"/>
</dbReference>
<dbReference type="SUPFAM" id="SSF55729">
    <property type="entry name" value="Acyl-CoA N-acyltransferases (Nat)"/>
    <property type="match status" value="1"/>
</dbReference>
<dbReference type="OrthoDB" id="9805924at2"/>
<organism evidence="5 6">
    <name type="scientific">Sphingomonas crocodyli</name>
    <dbReference type="NCBI Taxonomy" id="1979270"/>
    <lineage>
        <taxon>Bacteria</taxon>
        <taxon>Pseudomonadati</taxon>
        <taxon>Pseudomonadota</taxon>
        <taxon>Alphaproteobacteria</taxon>
        <taxon>Sphingomonadales</taxon>
        <taxon>Sphingomonadaceae</taxon>
        <taxon>Sphingomonas</taxon>
    </lineage>
</organism>
<keyword evidence="6" id="KW-1185">Reference proteome</keyword>
<dbReference type="PANTHER" id="PTHR10545">
    <property type="entry name" value="DIAMINE N-ACETYLTRANSFERASE"/>
    <property type="match status" value="1"/>
</dbReference>
<dbReference type="AlphaFoldDB" id="A0A437M4H1"/>
<dbReference type="PROSITE" id="PS51186">
    <property type="entry name" value="GNAT"/>
    <property type="match status" value="1"/>
</dbReference>
<gene>
    <name evidence="5" type="ORF">EOD43_00695</name>
</gene>
<dbReference type="Gene3D" id="3.40.630.30">
    <property type="match status" value="1"/>
</dbReference>
<dbReference type="CDD" id="cd04301">
    <property type="entry name" value="NAT_SF"/>
    <property type="match status" value="1"/>
</dbReference>
<evidence type="ECO:0000259" key="4">
    <source>
        <dbReference type="PROSITE" id="PS51186"/>
    </source>
</evidence>
<dbReference type="InterPro" id="IPR051016">
    <property type="entry name" value="Diverse_Substrate_AcTransf"/>
</dbReference>
<feature type="domain" description="N-acetyltransferase" evidence="4">
    <location>
        <begin position="3"/>
        <end position="160"/>
    </location>
</feature>
<dbReference type="PANTHER" id="PTHR10545:SF29">
    <property type="entry name" value="GH14572P-RELATED"/>
    <property type="match status" value="1"/>
</dbReference>
<dbReference type="RefSeq" id="WP_127740134.1">
    <property type="nucleotide sequence ID" value="NZ_SACN01000001.1"/>
</dbReference>
<evidence type="ECO:0000256" key="1">
    <source>
        <dbReference type="ARBA" id="ARBA00008694"/>
    </source>
</evidence>
<evidence type="ECO:0000256" key="3">
    <source>
        <dbReference type="ARBA" id="ARBA00023315"/>
    </source>
</evidence>
<protein>
    <submittedName>
        <fullName evidence="5">GNAT family N-acetyltransferase</fullName>
    </submittedName>
</protein>
<dbReference type="FunFam" id="3.40.630.30:FF:000064">
    <property type="entry name" value="GNAT family acetyltransferase"/>
    <property type="match status" value="1"/>
</dbReference>
<dbReference type="GO" id="GO:0008080">
    <property type="term" value="F:N-acetyltransferase activity"/>
    <property type="evidence" value="ECO:0007669"/>
    <property type="project" value="UniProtKB-ARBA"/>
</dbReference>
<dbReference type="EMBL" id="SACN01000001">
    <property type="protein sequence ID" value="RVT92486.1"/>
    <property type="molecule type" value="Genomic_DNA"/>
</dbReference>
<dbReference type="InterPro" id="IPR016181">
    <property type="entry name" value="Acyl_CoA_acyltransferase"/>
</dbReference>
<keyword evidence="3" id="KW-0012">Acyltransferase</keyword>
<comment type="caution">
    <text evidence="5">The sequence shown here is derived from an EMBL/GenBank/DDBJ whole genome shotgun (WGS) entry which is preliminary data.</text>
</comment>
<dbReference type="Pfam" id="PF00583">
    <property type="entry name" value="Acetyltransf_1"/>
    <property type="match status" value="1"/>
</dbReference>
<evidence type="ECO:0000256" key="2">
    <source>
        <dbReference type="ARBA" id="ARBA00022679"/>
    </source>
</evidence>
<keyword evidence="2 5" id="KW-0808">Transferase</keyword>
<proteinExistence type="inferred from homology"/>
<reference evidence="5 6" key="1">
    <citation type="submission" date="2019-01" db="EMBL/GenBank/DDBJ databases">
        <authorList>
            <person name="Chen W.-M."/>
        </authorList>
    </citation>
    <scope>NUCLEOTIDE SEQUENCE [LARGE SCALE GENOMIC DNA]</scope>
    <source>
        <strain evidence="5 6">CCP-7</strain>
    </source>
</reference>
<evidence type="ECO:0000313" key="6">
    <source>
        <dbReference type="Proteomes" id="UP000282971"/>
    </source>
</evidence>
<dbReference type="InterPro" id="IPR000182">
    <property type="entry name" value="GNAT_dom"/>
</dbReference>
<comment type="similarity">
    <text evidence="1">Belongs to the acetyltransferase family.</text>
</comment>
<evidence type="ECO:0000313" key="5">
    <source>
        <dbReference type="EMBL" id="RVT92486.1"/>
    </source>
</evidence>
<accession>A0A437M4H1</accession>
<sequence length="160" mass="17800">MTLIIRPAHPGDEGDILRLIHALADYENEPDAVEATEEGLAAHFFGPDPKVFAHVAEQDGHVVGIAVWFFNFSTWTGRHGIYLEDLFVDPAARGGGIARKLFEAMAAEAEVRNCARIDWQVLDWNELGKGLYRRLGARHKAGWEPWRIDGDALTALLTPN</sequence>
<name>A0A437M4H1_9SPHN</name>